<proteinExistence type="predicted"/>
<accession>A0ABD0SSM3</accession>
<sequence>MIERVQRRFARYLYKKMYGYYPFLFPSLFVYGMVGLDTLELRRKCSLMVHYYLLANNQIDNPSALSRLCLSAPDQYRRLRARRLLAAPPARTLTARYAPTPHAIHLLNALVAREPDVDIFFMCILKYDLYVDSTQSGLLSRYICKICRWLLTSADG</sequence>
<feature type="transmembrane region" description="Helical" evidence="1">
    <location>
        <begin position="20"/>
        <end position="39"/>
    </location>
</feature>
<keyword evidence="1" id="KW-0472">Membrane</keyword>
<evidence type="ECO:0000313" key="2">
    <source>
        <dbReference type="EMBL" id="KAL0822821.1"/>
    </source>
</evidence>
<gene>
    <name evidence="2" type="ORF">ABMA28_004820</name>
</gene>
<reference evidence="2 3" key="1">
    <citation type="submission" date="2024-06" db="EMBL/GenBank/DDBJ databases">
        <title>A chromosome-level genome assembly of beet webworm, Loxostege sticticalis.</title>
        <authorList>
            <person name="Zhang Y."/>
        </authorList>
    </citation>
    <scope>NUCLEOTIDE SEQUENCE [LARGE SCALE GENOMIC DNA]</scope>
    <source>
        <strain evidence="2">AQ028</strain>
        <tissue evidence="2">Male pupae</tissue>
    </source>
</reference>
<organism evidence="2 3">
    <name type="scientific">Loxostege sticticalis</name>
    <name type="common">Beet webworm moth</name>
    <dbReference type="NCBI Taxonomy" id="481309"/>
    <lineage>
        <taxon>Eukaryota</taxon>
        <taxon>Metazoa</taxon>
        <taxon>Ecdysozoa</taxon>
        <taxon>Arthropoda</taxon>
        <taxon>Hexapoda</taxon>
        <taxon>Insecta</taxon>
        <taxon>Pterygota</taxon>
        <taxon>Neoptera</taxon>
        <taxon>Endopterygota</taxon>
        <taxon>Lepidoptera</taxon>
        <taxon>Glossata</taxon>
        <taxon>Ditrysia</taxon>
        <taxon>Pyraloidea</taxon>
        <taxon>Crambidae</taxon>
        <taxon>Pyraustinae</taxon>
        <taxon>Loxostege</taxon>
    </lineage>
</organism>
<dbReference type="Proteomes" id="UP001549921">
    <property type="component" value="Unassembled WGS sequence"/>
</dbReference>
<dbReference type="EMBL" id="JBEDNZ010000016">
    <property type="protein sequence ID" value="KAL0822821.1"/>
    <property type="molecule type" value="Genomic_DNA"/>
</dbReference>
<protein>
    <submittedName>
        <fullName evidence="2">Uncharacterized protein</fullName>
    </submittedName>
</protein>
<evidence type="ECO:0000313" key="3">
    <source>
        <dbReference type="Proteomes" id="UP001549921"/>
    </source>
</evidence>
<keyword evidence="1" id="KW-0812">Transmembrane</keyword>
<evidence type="ECO:0000256" key="1">
    <source>
        <dbReference type="SAM" id="Phobius"/>
    </source>
</evidence>
<dbReference type="AlphaFoldDB" id="A0ABD0SSM3"/>
<keyword evidence="1" id="KW-1133">Transmembrane helix</keyword>
<comment type="caution">
    <text evidence="2">The sequence shown here is derived from an EMBL/GenBank/DDBJ whole genome shotgun (WGS) entry which is preliminary data.</text>
</comment>
<name>A0ABD0SSM3_LOXSC</name>